<comment type="caution">
    <text evidence="6">The sequence shown here is derived from an EMBL/GenBank/DDBJ whole genome shotgun (WGS) entry which is preliminary data.</text>
</comment>
<keyword evidence="7" id="KW-1185">Reference proteome</keyword>
<dbReference type="Proteomes" id="UP001153678">
    <property type="component" value="Unassembled WGS sequence"/>
</dbReference>
<dbReference type="GO" id="GO:0005737">
    <property type="term" value="C:cytoplasm"/>
    <property type="evidence" value="ECO:0007669"/>
    <property type="project" value="TreeGrafter"/>
</dbReference>
<dbReference type="Gene3D" id="1.20.920.10">
    <property type="entry name" value="Bromodomain-like"/>
    <property type="match status" value="1"/>
</dbReference>
<dbReference type="InterPro" id="IPR036427">
    <property type="entry name" value="Bromodomain-like_sf"/>
</dbReference>
<feature type="region of interest" description="Disordered" evidence="3">
    <location>
        <begin position="1"/>
        <end position="28"/>
    </location>
</feature>
<dbReference type="GO" id="GO:0044773">
    <property type="term" value="P:mitotic DNA damage checkpoint signaling"/>
    <property type="evidence" value="ECO:0007669"/>
    <property type="project" value="TreeGrafter"/>
</dbReference>
<feature type="compositionally biased region" description="Polar residues" evidence="3">
    <location>
        <begin position="245"/>
        <end position="273"/>
    </location>
</feature>
<dbReference type="CDD" id="cd04369">
    <property type="entry name" value="Bromodomain"/>
    <property type="match status" value="1"/>
</dbReference>
<dbReference type="InterPro" id="IPR000719">
    <property type="entry name" value="Prot_kinase_dom"/>
</dbReference>
<dbReference type="EMBL" id="CAMKVN010000023">
    <property type="protein sequence ID" value="CAI2162062.1"/>
    <property type="molecule type" value="Genomic_DNA"/>
</dbReference>
<feature type="compositionally biased region" description="Polar residues" evidence="3">
    <location>
        <begin position="59"/>
        <end position="69"/>
    </location>
</feature>
<name>A0A9W4SAS7_9GLOM</name>
<evidence type="ECO:0000313" key="7">
    <source>
        <dbReference type="Proteomes" id="UP001153678"/>
    </source>
</evidence>
<feature type="domain" description="Protein kinase" evidence="4">
    <location>
        <begin position="556"/>
        <end position="954"/>
    </location>
</feature>
<dbReference type="Pfam" id="PF00439">
    <property type="entry name" value="Bromodomain"/>
    <property type="match status" value="1"/>
</dbReference>
<evidence type="ECO:0000259" key="5">
    <source>
        <dbReference type="PROSITE" id="PS50014"/>
    </source>
</evidence>
<dbReference type="OrthoDB" id="4062651at2759"/>
<dbReference type="PROSITE" id="PS50011">
    <property type="entry name" value="PROTEIN_KINASE_DOM"/>
    <property type="match status" value="1"/>
</dbReference>
<dbReference type="SMART" id="SM00297">
    <property type="entry name" value="BROMO"/>
    <property type="match status" value="1"/>
</dbReference>
<protein>
    <submittedName>
        <fullName evidence="6">16780_t:CDS:1</fullName>
    </submittedName>
</protein>
<dbReference type="PROSITE" id="PS50014">
    <property type="entry name" value="BROMODOMAIN_2"/>
    <property type="match status" value="1"/>
</dbReference>
<dbReference type="InterPro" id="IPR001487">
    <property type="entry name" value="Bromodomain"/>
</dbReference>
<dbReference type="SMART" id="SM00220">
    <property type="entry name" value="S_TKc"/>
    <property type="match status" value="1"/>
</dbReference>
<keyword evidence="1 2" id="KW-0103">Bromodomain</keyword>
<dbReference type="Gene3D" id="1.10.510.10">
    <property type="entry name" value="Transferase(Phosphotransferase) domain 1"/>
    <property type="match status" value="1"/>
</dbReference>
<dbReference type="AlphaFoldDB" id="A0A9W4SAS7"/>
<sequence length="969" mass="110012">MPPLQQQTQKEKRQGRRTNPYRRPPRLTMVGSATNATFEFVGSQYEWTQAQQIHSNTVENEWQNTTTSENGDNTNDYDDNGQPSLKQVNETSELALMVVNSDQNRKKASRKPKRGAGIIMEQEGNENKRRKITHDNDYNDTNLMINGNETTEVVPMENIGMETIGIGSFNANNVNVTTTTVTTVTPTTESTPTAINNTKVARNKARGSNSRSRGNKSRTRKVSSNTTRQNPRKSRGKRGRPNVAISGSSRNDNIRSSNQGEQRDLTSSASQLTVAPVPNVAEPEPRSTIVLRRYLESLCASEQKLNRERLLRLGTYLLDYFVSQAWCRPFVNPEDESAFFYRSVISRLMDLTTVERNLWAGEYDGTISKFYDDIAQIMYNAFKFHHEGTIIFNEANSMLASFVEITTKFSKPPHDFNKFDNELAQVDSKLPHEEFSDVCGVAPNLESRIFIVPLYSFRQISKSGSNVAKLPQAAAERLDPMSRPLFDVFERGSIPPVRFQPTEANCNFGRLYITMGAQNIKNCRDDRNAILVIVKDVAYTRGTNRLRCNVIISKPFGELRELDTIGFPELQDARYWTRVAFLSRVKLDLEVGPKFFDKYLRTPFKVSEYGKEIITLQQHENFLAALNLRQGHSSPKGLSIWHRLANRVNVPIESFETLGKSIQVDAEGFFKRVFHVPGDELYVVQNFKEISNDTLETRIREAGVSHTGQIRSIYKDDREDELVGLSMVRYGFTLKEFAFNTRAPLTGEQKFKLIHDMIKGVKALHDAGFAHRDLSEVNMMVNCTTELLSDGSAKPELVIIDFGKAEFINRDDVLAWSVGEVTNDKLEHLPRIKTVPDHGYKLYRSAATLPRTKNDHAILPYPIDPCSEDVYAAGILAWRIFSGQAPWGGILDTDLKNLREIVSDPVKIKFHTEKNVKGMKSRELLLKCITASSQDRSTAKELLDWLIKTKEELISEWAISGRKRIRKQF</sequence>
<evidence type="ECO:0000259" key="4">
    <source>
        <dbReference type="PROSITE" id="PS50011"/>
    </source>
</evidence>
<proteinExistence type="predicted"/>
<evidence type="ECO:0000256" key="3">
    <source>
        <dbReference type="SAM" id="MobiDB-lite"/>
    </source>
</evidence>
<feature type="compositionally biased region" description="Basic residues" evidence="3">
    <location>
        <begin position="13"/>
        <end position="25"/>
    </location>
</feature>
<dbReference type="PANTHER" id="PTHR44167:SF24">
    <property type="entry name" value="SERINE_THREONINE-PROTEIN KINASE CHK2"/>
    <property type="match status" value="1"/>
</dbReference>
<dbReference type="InterPro" id="IPR011009">
    <property type="entry name" value="Kinase-like_dom_sf"/>
</dbReference>
<dbReference type="GO" id="GO:0006325">
    <property type="term" value="P:chromatin organization"/>
    <property type="evidence" value="ECO:0007669"/>
    <property type="project" value="UniProtKB-ARBA"/>
</dbReference>
<dbReference type="GO" id="GO:0005634">
    <property type="term" value="C:nucleus"/>
    <property type="evidence" value="ECO:0007669"/>
    <property type="project" value="TreeGrafter"/>
</dbReference>
<organism evidence="6 7">
    <name type="scientific">Funneliformis geosporum</name>
    <dbReference type="NCBI Taxonomy" id="1117311"/>
    <lineage>
        <taxon>Eukaryota</taxon>
        <taxon>Fungi</taxon>
        <taxon>Fungi incertae sedis</taxon>
        <taxon>Mucoromycota</taxon>
        <taxon>Glomeromycotina</taxon>
        <taxon>Glomeromycetes</taxon>
        <taxon>Glomerales</taxon>
        <taxon>Glomeraceae</taxon>
        <taxon>Funneliformis</taxon>
    </lineage>
</organism>
<reference evidence="6" key="1">
    <citation type="submission" date="2022-08" db="EMBL/GenBank/DDBJ databases">
        <authorList>
            <person name="Kallberg Y."/>
            <person name="Tangrot J."/>
            <person name="Rosling A."/>
        </authorList>
    </citation>
    <scope>NUCLEOTIDE SEQUENCE</scope>
    <source>
        <strain evidence="6">Wild A</strain>
    </source>
</reference>
<accession>A0A9W4SAS7</accession>
<feature type="region of interest" description="Disordered" evidence="3">
    <location>
        <begin position="182"/>
        <end position="280"/>
    </location>
</feature>
<dbReference type="SUPFAM" id="SSF56112">
    <property type="entry name" value="Protein kinase-like (PK-like)"/>
    <property type="match status" value="1"/>
</dbReference>
<dbReference type="PANTHER" id="PTHR44167">
    <property type="entry name" value="OVARIAN-SPECIFIC SERINE/THREONINE-PROTEIN KINASE LOK-RELATED"/>
    <property type="match status" value="1"/>
</dbReference>
<dbReference type="GO" id="GO:0005524">
    <property type="term" value="F:ATP binding"/>
    <property type="evidence" value="ECO:0007669"/>
    <property type="project" value="InterPro"/>
</dbReference>
<evidence type="ECO:0000256" key="2">
    <source>
        <dbReference type="PROSITE-ProRule" id="PRU00035"/>
    </source>
</evidence>
<dbReference type="SUPFAM" id="SSF47370">
    <property type="entry name" value="Bromodomain"/>
    <property type="match status" value="1"/>
</dbReference>
<feature type="region of interest" description="Disordered" evidence="3">
    <location>
        <begin position="59"/>
        <end position="83"/>
    </location>
</feature>
<feature type="compositionally biased region" description="Low complexity" evidence="3">
    <location>
        <begin position="182"/>
        <end position="194"/>
    </location>
</feature>
<evidence type="ECO:0000313" key="6">
    <source>
        <dbReference type="EMBL" id="CAI2162062.1"/>
    </source>
</evidence>
<feature type="compositionally biased region" description="Basic residues" evidence="3">
    <location>
        <begin position="230"/>
        <end position="240"/>
    </location>
</feature>
<dbReference type="GO" id="GO:0004674">
    <property type="term" value="F:protein serine/threonine kinase activity"/>
    <property type="evidence" value="ECO:0007669"/>
    <property type="project" value="TreeGrafter"/>
</dbReference>
<evidence type="ECO:0000256" key="1">
    <source>
        <dbReference type="ARBA" id="ARBA00023117"/>
    </source>
</evidence>
<feature type="region of interest" description="Disordered" evidence="3">
    <location>
        <begin position="123"/>
        <end position="144"/>
    </location>
</feature>
<gene>
    <name evidence="6" type="ORF">FWILDA_LOCUS369</name>
</gene>
<feature type="domain" description="Bromo" evidence="5">
    <location>
        <begin position="341"/>
        <end position="392"/>
    </location>
</feature>